<dbReference type="GO" id="GO:0005737">
    <property type="term" value="C:cytoplasm"/>
    <property type="evidence" value="ECO:0007669"/>
    <property type="project" value="UniProtKB-SubCell"/>
</dbReference>
<dbReference type="GO" id="GO:0009254">
    <property type="term" value="P:peptidoglycan turnover"/>
    <property type="evidence" value="ECO:0007669"/>
    <property type="project" value="TreeGrafter"/>
</dbReference>
<dbReference type="Pfam" id="PF01510">
    <property type="entry name" value="Amidase_2"/>
    <property type="match status" value="1"/>
</dbReference>
<dbReference type="SMART" id="SM00644">
    <property type="entry name" value="Ami_2"/>
    <property type="match status" value="1"/>
</dbReference>
<evidence type="ECO:0000256" key="10">
    <source>
        <dbReference type="ARBA" id="ARBA00023316"/>
    </source>
</evidence>
<evidence type="ECO:0000256" key="8">
    <source>
        <dbReference type="ARBA" id="ARBA00022801"/>
    </source>
</evidence>
<dbReference type="InterPro" id="IPR036505">
    <property type="entry name" value="Amidase/PGRP_sf"/>
</dbReference>
<keyword evidence="8" id="KW-0378">Hydrolase</keyword>
<dbReference type="GO" id="GO:0071555">
    <property type="term" value="P:cell wall organization"/>
    <property type="evidence" value="ECO:0007669"/>
    <property type="project" value="UniProtKB-KW"/>
</dbReference>
<gene>
    <name evidence="14" type="ORF">SAMN06295945_1360</name>
</gene>
<feature type="domain" description="N-acetylmuramoyl-L-alanine amidase" evidence="13">
    <location>
        <begin position="92"/>
        <end position="244"/>
    </location>
</feature>
<evidence type="ECO:0000256" key="5">
    <source>
        <dbReference type="ARBA" id="ARBA00011901"/>
    </source>
</evidence>
<keyword evidence="15" id="KW-1185">Reference proteome</keyword>
<dbReference type="GO" id="GO:0046872">
    <property type="term" value="F:metal ion binding"/>
    <property type="evidence" value="ECO:0007669"/>
    <property type="project" value="UniProtKB-KW"/>
</dbReference>
<keyword evidence="7" id="KW-0479">Metal-binding</keyword>
<proteinExistence type="inferred from homology"/>
<evidence type="ECO:0000256" key="4">
    <source>
        <dbReference type="ARBA" id="ARBA00007553"/>
    </source>
</evidence>
<reference evidence="15" key="1">
    <citation type="submission" date="2017-08" db="EMBL/GenBank/DDBJ databases">
        <authorList>
            <person name="Varghese N."/>
            <person name="Submissions S."/>
        </authorList>
    </citation>
    <scope>NUCLEOTIDE SEQUENCE [LARGE SCALE GENOMIC DNA]</scope>
    <source>
        <strain evidence="15">AP-Melu-1000-B4</strain>
    </source>
</reference>
<dbReference type="InterPro" id="IPR051206">
    <property type="entry name" value="NAMLAA_amidase_2"/>
</dbReference>
<evidence type="ECO:0000313" key="15">
    <source>
        <dbReference type="Proteomes" id="UP000218069"/>
    </source>
</evidence>
<evidence type="ECO:0000256" key="2">
    <source>
        <dbReference type="ARBA" id="ARBA00001947"/>
    </source>
</evidence>
<dbReference type="InterPro" id="IPR002502">
    <property type="entry name" value="Amidase_domain"/>
</dbReference>
<dbReference type="CDD" id="cd06583">
    <property type="entry name" value="PGRP"/>
    <property type="match status" value="1"/>
</dbReference>
<evidence type="ECO:0000256" key="1">
    <source>
        <dbReference type="ARBA" id="ARBA00001561"/>
    </source>
</evidence>
<keyword evidence="6" id="KW-0963">Cytoplasm</keyword>
<sequence length="270" mass="30698">MIKWLFLIVGAFLFYYWLQGKKRVSQKAATAQVKKKSAQIVRSEPMVQCQACQLHLPQSAAITSENRFYCSEEHLHGLDKQGWLGSAQWRVSPNQDQRPTSEVPDLVVLHHISLPAGGFQNEDCTHWIVDFFLNQLNPNAHPYFKEIGGQRVSSHFLISRKGQIIQFVSTQNKAWHAGASSFFGREKCNDFSIGIELEGDSDHPFEEVQYQSLLHLNNALRTLNPHFQFAGHSDIAPNRKTDPGIQFNWSKFQAESGNPANDFPYGLNSR</sequence>
<organism evidence="14 15">
    <name type="scientific">Polynucleobacter meluiroseus</name>
    <dbReference type="NCBI Taxonomy" id="1938814"/>
    <lineage>
        <taxon>Bacteria</taxon>
        <taxon>Pseudomonadati</taxon>
        <taxon>Pseudomonadota</taxon>
        <taxon>Betaproteobacteria</taxon>
        <taxon>Burkholderiales</taxon>
        <taxon>Burkholderiaceae</taxon>
        <taxon>Polynucleobacter</taxon>
    </lineage>
</organism>
<dbReference type="PANTHER" id="PTHR30417">
    <property type="entry name" value="N-ACETYLMURAMOYL-L-ALANINE AMIDASE AMID"/>
    <property type="match status" value="1"/>
</dbReference>
<comment type="catalytic activity">
    <reaction evidence="1">
        <text>Hydrolyzes the link between N-acetylmuramoyl residues and L-amino acid residues in certain cell-wall glycopeptides.</text>
        <dbReference type="EC" id="3.5.1.28"/>
    </reaction>
</comment>
<evidence type="ECO:0000256" key="9">
    <source>
        <dbReference type="ARBA" id="ARBA00022833"/>
    </source>
</evidence>
<evidence type="ECO:0000256" key="3">
    <source>
        <dbReference type="ARBA" id="ARBA00004496"/>
    </source>
</evidence>
<dbReference type="AlphaFoldDB" id="A0A240E0M8"/>
<dbReference type="InterPro" id="IPR049708">
    <property type="entry name" value="PP0621-like"/>
</dbReference>
<comment type="cofactor">
    <cofactor evidence="2">
        <name>Zn(2+)</name>
        <dbReference type="ChEBI" id="CHEBI:29105"/>
    </cofactor>
</comment>
<name>A0A240E0M8_9BURK</name>
<dbReference type="GO" id="GO:0008745">
    <property type="term" value="F:N-acetylmuramoyl-L-alanine amidase activity"/>
    <property type="evidence" value="ECO:0007669"/>
    <property type="project" value="UniProtKB-EC"/>
</dbReference>
<evidence type="ECO:0000256" key="11">
    <source>
        <dbReference type="ARBA" id="ARBA00039257"/>
    </source>
</evidence>
<accession>A0A240E0M8</accession>
<evidence type="ECO:0000259" key="13">
    <source>
        <dbReference type="SMART" id="SM00644"/>
    </source>
</evidence>
<keyword evidence="10" id="KW-0961">Cell wall biogenesis/degradation</keyword>
<dbReference type="RefSeq" id="WP_336437098.1">
    <property type="nucleotide sequence ID" value="NZ_OANS01000003.1"/>
</dbReference>
<dbReference type="Gene3D" id="3.40.80.10">
    <property type="entry name" value="Peptidoglycan recognition protein-like"/>
    <property type="match status" value="1"/>
</dbReference>
<protein>
    <recommendedName>
        <fullName evidence="11">1,6-anhydro-N-acetylmuramyl-L-alanine amidase AmpD</fullName>
        <ecNumber evidence="5">3.5.1.28</ecNumber>
    </recommendedName>
    <alternativeName>
        <fullName evidence="12">N-acetylmuramoyl-L-alanine amidase</fullName>
    </alternativeName>
</protein>
<evidence type="ECO:0000256" key="6">
    <source>
        <dbReference type="ARBA" id="ARBA00022490"/>
    </source>
</evidence>
<dbReference type="NCBIfam" id="NF008758">
    <property type="entry name" value="PRK11789.1"/>
    <property type="match status" value="1"/>
</dbReference>
<dbReference type="NCBIfam" id="NF041023">
    <property type="entry name" value="PP0621_fam"/>
    <property type="match status" value="1"/>
</dbReference>
<evidence type="ECO:0000256" key="12">
    <source>
        <dbReference type="ARBA" id="ARBA00042615"/>
    </source>
</evidence>
<evidence type="ECO:0000313" key="14">
    <source>
        <dbReference type="EMBL" id="SNX28998.1"/>
    </source>
</evidence>
<keyword evidence="9" id="KW-0862">Zinc</keyword>
<dbReference type="Proteomes" id="UP000218069">
    <property type="component" value="Unassembled WGS sequence"/>
</dbReference>
<comment type="similarity">
    <text evidence="4">Belongs to the N-acetylmuramoyl-L-alanine amidase 2 family.</text>
</comment>
<comment type="subcellular location">
    <subcellularLocation>
        <location evidence="3">Cytoplasm</location>
    </subcellularLocation>
</comment>
<dbReference type="SUPFAM" id="SSF55846">
    <property type="entry name" value="N-acetylmuramoyl-L-alanine amidase-like"/>
    <property type="match status" value="1"/>
</dbReference>
<evidence type="ECO:0000256" key="7">
    <source>
        <dbReference type="ARBA" id="ARBA00022723"/>
    </source>
</evidence>
<dbReference type="GO" id="GO:0009253">
    <property type="term" value="P:peptidoglycan catabolic process"/>
    <property type="evidence" value="ECO:0007669"/>
    <property type="project" value="InterPro"/>
</dbReference>
<dbReference type="PANTHER" id="PTHR30417:SF4">
    <property type="entry name" value="1,6-ANHYDRO-N-ACETYLMURAMYL-L-ALANINE AMIDASE AMPD"/>
    <property type="match status" value="1"/>
</dbReference>
<dbReference type="EC" id="3.5.1.28" evidence="5"/>
<dbReference type="EMBL" id="OANS01000003">
    <property type="protein sequence ID" value="SNX28998.1"/>
    <property type="molecule type" value="Genomic_DNA"/>
</dbReference>